<feature type="compositionally biased region" description="Polar residues" evidence="1">
    <location>
        <begin position="63"/>
        <end position="73"/>
    </location>
</feature>
<dbReference type="EMBL" id="BNBA01000002">
    <property type="protein sequence ID" value="GHH47274.1"/>
    <property type="molecule type" value="Genomic_DNA"/>
</dbReference>
<dbReference type="AlphaFoldDB" id="A0A919F4S6"/>
<reference evidence="2" key="2">
    <citation type="submission" date="2020-09" db="EMBL/GenBank/DDBJ databases">
        <authorList>
            <person name="Sun Q."/>
            <person name="Ohkuma M."/>
        </authorList>
    </citation>
    <scope>NUCLEOTIDE SEQUENCE</scope>
    <source>
        <strain evidence="2">JCM 13306</strain>
    </source>
</reference>
<protein>
    <submittedName>
        <fullName evidence="2">Uncharacterized protein</fullName>
    </submittedName>
</protein>
<comment type="caution">
    <text evidence="2">The sequence shown here is derived from an EMBL/GenBank/DDBJ whole genome shotgun (WGS) entry which is preliminary data.</text>
</comment>
<evidence type="ECO:0000313" key="2">
    <source>
        <dbReference type="EMBL" id="GHH47274.1"/>
    </source>
</evidence>
<proteinExistence type="predicted"/>
<evidence type="ECO:0000313" key="3">
    <source>
        <dbReference type="Proteomes" id="UP000623958"/>
    </source>
</evidence>
<name>A0A919F4S6_9XANT</name>
<keyword evidence="3" id="KW-1185">Reference proteome</keyword>
<reference evidence="2" key="1">
    <citation type="journal article" date="2014" name="Int. J. Syst. Evol. Microbiol.">
        <title>Complete genome sequence of Corynebacterium casei LMG S-19264T (=DSM 44701T), isolated from a smear-ripened cheese.</title>
        <authorList>
            <consortium name="US DOE Joint Genome Institute (JGI-PGF)"/>
            <person name="Walter F."/>
            <person name="Albersmeier A."/>
            <person name="Kalinowski J."/>
            <person name="Ruckert C."/>
        </authorList>
    </citation>
    <scope>NUCLEOTIDE SEQUENCE</scope>
    <source>
        <strain evidence="2">JCM 13306</strain>
    </source>
</reference>
<organism evidence="2 3">
    <name type="scientific">Xanthomonas boreopolis</name>
    <dbReference type="NCBI Taxonomy" id="86183"/>
    <lineage>
        <taxon>Bacteria</taxon>
        <taxon>Pseudomonadati</taxon>
        <taxon>Pseudomonadota</taxon>
        <taxon>Gammaproteobacteria</taxon>
        <taxon>Lysobacterales</taxon>
        <taxon>Lysobacteraceae</taxon>
        <taxon>Xanthomonas</taxon>
    </lineage>
</organism>
<evidence type="ECO:0000256" key="1">
    <source>
        <dbReference type="SAM" id="MobiDB-lite"/>
    </source>
</evidence>
<accession>A0A919F4S6</accession>
<gene>
    <name evidence="2" type="ORF">GCM10009090_03480</name>
</gene>
<dbReference type="Proteomes" id="UP000623958">
    <property type="component" value="Unassembled WGS sequence"/>
</dbReference>
<sequence>MISIAVIPAKAGIASQQPKRFTTAEWLVMADQAHPAYAPAATLRAREANGIFGRDFLSRPKTAHSSATRTSPGHSPRGECPPAGAKRCFAFSGEPLCAALRVFPIVSAASEGPR</sequence>
<feature type="region of interest" description="Disordered" evidence="1">
    <location>
        <begin position="59"/>
        <end position="81"/>
    </location>
</feature>